<protein>
    <submittedName>
        <fullName evidence="2">Uncharacterized protein</fullName>
    </submittedName>
</protein>
<dbReference type="AlphaFoldDB" id="A0A2I0X0S4"/>
<dbReference type="Proteomes" id="UP000233837">
    <property type="component" value="Unassembled WGS sequence"/>
</dbReference>
<dbReference type="EMBL" id="KZ502235">
    <property type="protein sequence ID" value="PKU81501.1"/>
    <property type="molecule type" value="Genomic_DNA"/>
</dbReference>
<evidence type="ECO:0000313" key="3">
    <source>
        <dbReference type="Proteomes" id="UP000233837"/>
    </source>
</evidence>
<keyword evidence="3" id="KW-1185">Reference proteome</keyword>
<evidence type="ECO:0000256" key="1">
    <source>
        <dbReference type="SAM" id="MobiDB-lite"/>
    </source>
</evidence>
<organism evidence="2 3">
    <name type="scientific">Dendrobium catenatum</name>
    <dbReference type="NCBI Taxonomy" id="906689"/>
    <lineage>
        <taxon>Eukaryota</taxon>
        <taxon>Viridiplantae</taxon>
        <taxon>Streptophyta</taxon>
        <taxon>Embryophyta</taxon>
        <taxon>Tracheophyta</taxon>
        <taxon>Spermatophyta</taxon>
        <taxon>Magnoliopsida</taxon>
        <taxon>Liliopsida</taxon>
        <taxon>Asparagales</taxon>
        <taxon>Orchidaceae</taxon>
        <taxon>Epidendroideae</taxon>
        <taxon>Malaxideae</taxon>
        <taxon>Dendrobiinae</taxon>
        <taxon>Dendrobium</taxon>
    </lineage>
</organism>
<sequence length="105" mass="12237">MEKIPPMQIETKPQEPTLLSLSKLKKTYSRRRTCKGINKRLQFEGTIQKIGITNSFNHHSGCEWPEIEEMRKPNQKEPKKEEKEKISFPETTSKRQQESPGEGNP</sequence>
<accession>A0A2I0X0S4</accession>
<name>A0A2I0X0S4_9ASPA</name>
<proteinExistence type="predicted"/>
<gene>
    <name evidence="2" type="ORF">MA16_Dca007608</name>
</gene>
<reference evidence="2 3" key="1">
    <citation type="journal article" date="2016" name="Sci. Rep.">
        <title>The Dendrobium catenatum Lindl. genome sequence provides insights into polysaccharide synthase, floral development and adaptive evolution.</title>
        <authorList>
            <person name="Zhang G.Q."/>
            <person name="Xu Q."/>
            <person name="Bian C."/>
            <person name="Tsai W.C."/>
            <person name="Yeh C.M."/>
            <person name="Liu K.W."/>
            <person name="Yoshida K."/>
            <person name="Zhang L.S."/>
            <person name="Chang S.B."/>
            <person name="Chen F."/>
            <person name="Shi Y."/>
            <person name="Su Y.Y."/>
            <person name="Zhang Y.Q."/>
            <person name="Chen L.J."/>
            <person name="Yin Y."/>
            <person name="Lin M."/>
            <person name="Huang H."/>
            <person name="Deng H."/>
            <person name="Wang Z.W."/>
            <person name="Zhu S.L."/>
            <person name="Zhao X."/>
            <person name="Deng C."/>
            <person name="Niu S.C."/>
            <person name="Huang J."/>
            <person name="Wang M."/>
            <person name="Liu G.H."/>
            <person name="Yang H.J."/>
            <person name="Xiao X.J."/>
            <person name="Hsiao Y.Y."/>
            <person name="Wu W.L."/>
            <person name="Chen Y.Y."/>
            <person name="Mitsuda N."/>
            <person name="Ohme-Takagi M."/>
            <person name="Luo Y.B."/>
            <person name="Van de Peer Y."/>
            <person name="Liu Z.J."/>
        </authorList>
    </citation>
    <scope>NUCLEOTIDE SEQUENCE [LARGE SCALE GENOMIC DNA]</scope>
    <source>
        <tissue evidence="2">The whole plant</tissue>
    </source>
</reference>
<reference evidence="2 3" key="2">
    <citation type="journal article" date="2017" name="Nature">
        <title>The Apostasia genome and the evolution of orchids.</title>
        <authorList>
            <person name="Zhang G.Q."/>
            <person name="Liu K.W."/>
            <person name="Li Z."/>
            <person name="Lohaus R."/>
            <person name="Hsiao Y.Y."/>
            <person name="Niu S.C."/>
            <person name="Wang J.Y."/>
            <person name="Lin Y.C."/>
            <person name="Xu Q."/>
            <person name="Chen L.J."/>
            <person name="Yoshida K."/>
            <person name="Fujiwara S."/>
            <person name="Wang Z.W."/>
            <person name="Zhang Y.Q."/>
            <person name="Mitsuda N."/>
            <person name="Wang M."/>
            <person name="Liu G.H."/>
            <person name="Pecoraro L."/>
            <person name="Huang H.X."/>
            <person name="Xiao X.J."/>
            <person name="Lin M."/>
            <person name="Wu X.Y."/>
            <person name="Wu W.L."/>
            <person name="Chen Y.Y."/>
            <person name="Chang S.B."/>
            <person name="Sakamoto S."/>
            <person name="Ohme-Takagi M."/>
            <person name="Yagi M."/>
            <person name="Zeng S.J."/>
            <person name="Shen C.Y."/>
            <person name="Yeh C.M."/>
            <person name="Luo Y.B."/>
            <person name="Tsai W.C."/>
            <person name="Van de Peer Y."/>
            <person name="Liu Z.J."/>
        </authorList>
    </citation>
    <scope>NUCLEOTIDE SEQUENCE [LARGE SCALE GENOMIC DNA]</scope>
    <source>
        <tissue evidence="2">The whole plant</tissue>
    </source>
</reference>
<feature type="compositionally biased region" description="Basic and acidic residues" evidence="1">
    <location>
        <begin position="68"/>
        <end position="97"/>
    </location>
</feature>
<evidence type="ECO:0000313" key="2">
    <source>
        <dbReference type="EMBL" id="PKU81501.1"/>
    </source>
</evidence>
<feature type="region of interest" description="Disordered" evidence="1">
    <location>
        <begin position="57"/>
        <end position="105"/>
    </location>
</feature>